<keyword evidence="2" id="KW-0732">Signal</keyword>
<dbReference type="STRING" id="1502745.SAMN02799620_02855"/>
<feature type="region of interest" description="Disordered" evidence="1">
    <location>
        <begin position="27"/>
        <end position="50"/>
    </location>
</feature>
<dbReference type="EMBL" id="FMUB01000005">
    <property type="protein sequence ID" value="SCX20217.1"/>
    <property type="molecule type" value="Genomic_DNA"/>
</dbReference>
<reference evidence="4" key="2">
    <citation type="submission" date="2016-10" db="EMBL/GenBank/DDBJ databases">
        <authorList>
            <person name="de Groot N.N."/>
        </authorList>
    </citation>
    <scope>NUCLEOTIDE SEQUENCE [LARGE SCALE GENOMIC DNA]</scope>
    <source>
        <strain evidence="4">UNC267MFSha1.1M11</strain>
    </source>
</reference>
<evidence type="ECO:0000313" key="3">
    <source>
        <dbReference type="EMBL" id="QNJ90398.1"/>
    </source>
</evidence>
<dbReference type="KEGG" id="mflu:HZU40_19175"/>
<name>A0A1G4WC76_9MYCO</name>
<sequence>MSKSAVAAALAAGAIIGSSLGLGLATAGAQPVDPGGPTLEAPANAPRKPAEAWQGHPMVWWDWGSGGHWGVWTNGQFLPFT</sequence>
<reference evidence="3 6" key="3">
    <citation type="submission" date="2020-07" db="EMBL/GenBank/DDBJ databases">
        <title>Draft genome sequence of four isobutane-metabolizing strains capable of cometabolically degrading diverse ether contaminants.</title>
        <authorList>
            <person name="Chen W."/>
            <person name="Faulkner N."/>
            <person name="Smith C."/>
            <person name="Hyman M."/>
        </authorList>
    </citation>
    <scope>NUCLEOTIDE SEQUENCE [LARGE SCALE GENOMIC DNA]</scope>
    <source>
        <strain evidence="3 6">2A</strain>
    </source>
</reference>
<evidence type="ECO:0000313" key="6">
    <source>
        <dbReference type="Proteomes" id="UP000515498"/>
    </source>
</evidence>
<evidence type="ECO:0000313" key="5">
    <source>
        <dbReference type="Proteomes" id="UP000199707"/>
    </source>
</evidence>
<reference evidence="5" key="1">
    <citation type="submission" date="2016-10" db="EMBL/GenBank/DDBJ databases">
        <authorList>
            <person name="Varghese N."/>
            <person name="Submissions S."/>
        </authorList>
    </citation>
    <scope>NUCLEOTIDE SEQUENCE [LARGE SCALE GENOMIC DNA]</scope>
    <source>
        <strain evidence="5">UNC267MFSha1.1M11</strain>
    </source>
</reference>
<organism evidence="4 5">
    <name type="scientific">Mycolicibacterium fluoranthenivorans</name>
    <dbReference type="NCBI Taxonomy" id="258505"/>
    <lineage>
        <taxon>Bacteria</taxon>
        <taxon>Bacillati</taxon>
        <taxon>Actinomycetota</taxon>
        <taxon>Actinomycetes</taxon>
        <taxon>Mycobacteriales</taxon>
        <taxon>Mycobacteriaceae</taxon>
        <taxon>Mycolicibacterium</taxon>
    </lineage>
</organism>
<gene>
    <name evidence="3" type="ORF">HZU40_19175</name>
    <name evidence="4" type="ORF">SAMN02799620_02855</name>
</gene>
<dbReference type="RefSeq" id="WP_090357849.1">
    <property type="nucleotide sequence ID" value="NZ_CP059894.1"/>
</dbReference>
<evidence type="ECO:0000256" key="2">
    <source>
        <dbReference type="SAM" id="SignalP"/>
    </source>
</evidence>
<dbReference type="EMBL" id="CP059894">
    <property type="protein sequence ID" value="QNJ90398.1"/>
    <property type="molecule type" value="Genomic_DNA"/>
</dbReference>
<evidence type="ECO:0000256" key="1">
    <source>
        <dbReference type="SAM" id="MobiDB-lite"/>
    </source>
</evidence>
<evidence type="ECO:0000313" key="4">
    <source>
        <dbReference type="EMBL" id="SCX20217.1"/>
    </source>
</evidence>
<feature type="signal peptide" evidence="2">
    <location>
        <begin position="1"/>
        <end position="29"/>
    </location>
</feature>
<dbReference type="AlphaFoldDB" id="A0A1G4WC76"/>
<dbReference type="Proteomes" id="UP000515498">
    <property type="component" value="Chromosome"/>
</dbReference>
<dbReference type="Proteomes" id="UP000199707">
    <property type="component" value="Unassembled WGS sequence"/>
</dbReference>
<proteinExistence type="predicted"/>
<accession>A0A1G4WC76</accession>
<protein>
    <submittedName>
        <fullName evidence="4">Uncharacterized protein</fullName>
    </submittedName>
</protein>
<feature type="chain" id="PRO_5036018720" evidence="2">
    <location>
        <begin position="30"/>
        <end position="81"/>
    </location>
</feature>